<dbReference type="EMBL" id="JACHDY010000002">
    <property type="protein sequence ID" value="MBB5317544.1"/>
    <property type="molecule type" value="Genomic_DNA"/>
</dbReference>
<dbReference type="InterPro" id="IPR024442">
    <property type="entry name" value="Transposase_Zn_ribbon"/>
</dbReference>
<accession>A0A7W8II13</accession>
<dbReference type="Pfam" id="PF12760">
    <property type="entry name" value="Zn_ribbon_IS1595"/>
    <property type="match status" value="1"/>
</dbReference>
<dbReference type="PANTHER" id="PTHR47163">
    <property type="entry name" value="DDE_TNP_IS1595 DOMAIN-CONTAINING PROTEIN"/>
    <property type="match status" value="1"/>
</dbReference>
<dbReference type="InterPro" id="IPR024445">
    <property type="entry name" value="Tnp_ISXO2-like"/>
</dbReference>
<comment type="caution">
    <text evidence="2">The sequence shown here is derived from an EMBL/GenBank/DDBJ whole genome shotgun (WGS) entry which is preliminary data.</text>
</comment>
<dbReference type="SMART" id="SM01126">
    <property type="entry name" value="DDE_Tnp_IS1595"/>
    <property type="match status" value="1"/>
</dbReference>
<name>A0A7W8II13_9BACT</name>
<dbReference type="InterPro" id="IPR053164">
    <property type="entry name" value="IS1016-like_transposase"/>
</dbReference>
<dbReference type="Proteomes" id="UP000568106">
    <property type="component" value="Unassembled WGS sequence"/>
</dbReference>
<keyword evidence="3" id="KW-1185">Reference proteome</keyword>
<sequence length="321" mass="36536">MPKTLIEAIKYFSEEQTCINAVAFLRWQDGSPICPKCNATQEKRNHYWLATQKRWKCHACRKQFSVKVGTIFEDSPIELSKWMCALWLLVNCKNGVSSYEISRDLDITQKSAWFVLQRLRFILKDVQVEKMGDSGTPVQIDESFIGGKPKNMHASRRRKLQIGMNGYAEKTAVFGMLETGTRQVRAQVVPNVKRITLQAAILDNVGFGSTVHTDKWAGYDGLATKEFVHETVNHMEEYVTAGGVNTQAIENFWSLLKRGLNGTYVAVEPMHLDRYLDEQMFRFNNRIGHNDGSRFVKALSQVVNRRLTYAELTGKEAGSQA</sequence>
<gene>
    <name evidence="2" type="ORF">HDF09_002213</name>
</gene>
<organism evidence="2 3">
    <name type="scientific">Tunturiibacter empetritectus</name>
    <dbReference type="NCBI Taxonomy" id="3069691"/>
    <lineage>
        <taxon>Bacteria</taxon>
        <taxon>Pseudomonadati</taxon>
        <taxon>Acidobacteriota</taxon>
        <taxon>Terriglobia</taxon>
        <taxon>Terriglobales</taxon>
        <taxon>Acidobacteriaceae</taxon>
        <taxon>Tunturiibacter</taxon>
    </lineage>
</organism>
<evidence type="ECO:0000313" key="3">
    <source>
        <dbReference type="Proteomes" id="UP000568106"/>
    </source>
</evidence>
<reference evidence="2" key="1">
    <citation type="submission" date="2020-08" db="EMBL/GenBank/DDBJ databases">
        <title>Genomic Encyclopedia of Type Strains, Phase IV (KMG-V): Genome sequencing to study the core and pangenomes of soil and plant-associated prokaryotes.</title>
        <authorList>
            <person name="Whitman W."/>
        </authorList>
    </citation>
    <scope>NUCLEOTIDE SEQUENCE [LARGE SCALE GENOMIC DNA]</scope>
    <source>
        <strain evidence="2">M8UP27</strain>
    </source>
</reference>
<dbReference type="NCBIfam" id="NF033547">
    <property type="entry name" value="transpos_IS1595"/>
    <property type="match status" value="1"/>
</dbReference>
<protein>
    <submittedName>
        <fullName evidence="2">Transposase-like protein</fullName>
    </submittedName>
</protein>
<dbReference type="PANTHER" id="PTHR47163:SF2">
    <property type="entry name" value="SI:DKEY-17M8.2"/>
    <property type="match status" value="1"/>
</dbReference>
<proteinExistence type="predicted"/>
<evidence type="ECO:0000313" key="2">
    <source>
        <dbReference type="EMBL" id="MBB5317544.1"/>
    </source>
</evidence>
<dbReference type="Pfam" id="PF12762">
    <property type="entry name" value="DDE_Tnp_IS1595"/>
    <property type="match status" value="1"/>
</dbReference>
<evidence type="ECO:0000259" key="1">
    <source>
        <dbReference type="SMART" id="SM01126"/>
    </source>
</evidence>
<feature type="domain" description="ISXO2-like transposase" evidence="1">
    <location>
        <begin position="130"/>
        <end position="284"/>
    </location>
</feature>
<dbReference type="AlphaFoldDB" id="A0A7W8II13"/>